<dbReference type="EMBL" id="RIBS01000001">
    <property type="protein sequence ID" value="RNF85973.1"/>
    <property type="molecule type" value="Genomic_DNA"/>
</dbReference>
<evidence type="ECO:0000313" key="2">
    <source>
        <dbReference type="Proteomes" id="UP000267049"/>
    </source>
</evidence>
<proteinExistence type="predicted"/>
<gene>
    <name evidence="1" type="ORF">EER27_00610</name>
</gene>
<protein>
    <submittedName>
        <fullName evidence="1">Uncharacterized protein</fullName>
    </submittedName>
</protein>
<dbReference type="AlphaFoldDB" id="A0A3M8SYR5"/>
<accession>A0A3M8SYR5</accession>
<reference evidence="1 2" key="1">
    <citation type="submission" date="2018-11" db="EMBL/GenBank/DDBJ databases">
        <title>Lysobacter cryohumiis sp. nov., isolated from soil in the Tianshan Mountains, Xinjiang, China.</title>
        <authorList>
            <person name="Luo Y."/>
            <person name="Sheng H."/>
        </authorList>
    </citation>
    <scope>NUCLEOTIDE SEQUENCE [LARGE SCALE GENOMIC DNA]</scope>
    <source>
        <strain evidence="1 2">ZS60</strain>
    </source>
</reference>
<comment type="caution">
    <text evidence="1">The sequence shown here is derived from an EMBL/GenBank/DDBJ whole genome shotgun (WGS) entry which is preliminary data.</text>
</comment>
<organism evidence="1 2">
    <name type="scientific">Montanilutibacter psychrotolerans</name>
    <dbReference type="NCBI Taxonomy" id="1327343"/>
    <lineage>
        <taxon>Bacteria</taxon>
        <taxon>Pseudomonadati</taxon>
        <taxon>Pseudomonadota</taxon>
        <taxon>Gammaproteobacteria</taxon>
        <taxon>Lysobacterales</taxon>
        <taxon>Lysobacteraceae</taxon>
        <taxon>Montanilutibacter</taxon>
    </lineage>
</organism>
<sequence>MRPQPEATPIAGASASSVVESLRSRLSGRTVPPYPAGLRSNTGSCIGSTDEEGGVCARSIATLDDDLGVSRYLYAGAALEPVDDMPQWRVTDVIAVPSMRPHEALQIGTCEADRKPDAALAALVDARGAGEMVTRVRWAVRLQRDSGRFVTVSAATVACINEGFGE</sequence>
<evidence type="ECO:0000313" key="1">
    <source>
        <dbReference type="EMBL" id="RNF85973.1"/>
    </source>
</evidence>
<dbReference type="Proteomes" id="UP000267049">
    <property type="component" value="Unassembled WGS sequence"/>
</dbReference>
<keyword evidence="2" id="KW-1185">Reference proteome</keyword>
<name>A0A3M8SYR5_9GAMM</name>